<keyword evidence="1" id="KW-0507">mRNA processing</keyword>
<evidence type="ECO:0000256" key="1">
    <source>
        <dbReference type="RuleBase" id="RU365006"/>
    </source>
</evidence>
<dbReference type="GO" id="GO:0005847">
    <property type="term" value="C:mRNA cleavage and polyadenylation specificity factor complex"/>
    <property type="evidence" value="ECO:0007669"/>
    <property type="project" value="InterPro"/>
</dbReference>
<dbReference type="GO" id="GO:0003723">
    <property type="term" value="F:RNA binding"/>
    <property type="evidence" value="ECO:0007669"/>
    <property type="project" value="UniProtKB-KW"/>
</dbReference>
<proteinExistence type="inferred from homology"/>
<keyword evidence="1" id="KW-0694">RNA-binding</keyword>
<feature type="region of interest" description="Disordered" evidence="2">
    <location>
        <begin position="28"/>
        <end position="86"/>
    </location>
</feature>
<protein>
    <recommendedName>
        <fullName evidence="1">Cleavage and polyadenylation specificity factor subunit 2</fullName>
    </recommendedName>
    <alternativeName>
        <fullName evidence="1">Cleavage and polyadenylation specificity factor 100 kDa subunit</fullName>
    </alternativeName>
</protein>
<keyword evidence="1" id="KW-0539">Nucleus</keyword>
<dbReference type="InterPro" id="IPR036866">
    <property type="entry name" value="RibonucZ/Hydroxyglut_hydro"/>
</dbReference>
<dbReference type="PANTHER" id="PTHR45922">
    <property type="entry name" value="CLEAVAGE AND POLYADENYLATION SPECIFICITY FACTOR SUBUNIT 2"/>
    <property type="match status" value="1"/>
</dbReference>
<dbReference type="EMBL" id="JAAMPI010000447">
    <property type="protein sequence ID" value="KAF4631406.1"/>
    <property type="molecule type" value="Genomic_DNA"/>
</dbReference>
<dbReference type="InterPro" id="IPR027075">
    <property type="entry name" value="CPSF2"/>
</dbReference>
<dbReference type="GO" id="GO:0006397">
    <property type="term" value="P:mRNA processing"/>
    <property type="evidence" value="ECO:0007669"/>
    <property type="project" value="UniProtKB-KW"/>
</dbReference>
<evidence type="ECO:0000256" key="2">
    <source>
        <dbReference type="SAM" id="MobiDB-lite"/>
    </source>
</evidence>
<evidence type="ECO:0000313" key="6">
    <source>
        <dbReference type="Proteomes" id="UP000566819"/>
    </source>
</evidence>
<organism evidence="5 6">
    <name type="scientific">Cudoniella acicularis</name>
    <dbReference type="NCBI Taxonomy" id="354080"/>
    <lineage>
        <taxon>Eukaryota</taxon>
        <taxon>Fungi</taxon>
        <taxon>Dikarya</taxon>
        <taxon>Ascomycota</taxon>
        <taxon>Pezizomycotina</taxon>
        <taxon>Leotiomycetes</taxon>
        <taxon>Helotiales</taxon>
        <taxon>Tricladiaceae</taxon>
        <taxon>Cudoniella</taxon>
    </lineage>
</organism>
<comment type="subcellular location">
    <subcellularLocation>
        <location evidence="1">Nucleus</location>
    </subcellularLocation>
</comment>
<dbReference type="PANTHER" id="PTHR45922:SF1">
    <property type="entry name" value="CLEAVAGE AND POLYADENYLATION SPECIFICITY FACTOR SUBUNIT 2"/>
    <property type="match status" value="1"/>
</dbReference>
<dbReference type="SUPFAM" id="SSF56281">
    <property type="entry name" value="Metallo-hydrolase/oxidoreductase"/>
    <property type="match status" value="1"/>
</dbReference>
<keyword evidence="6" id="KW-1185">Reference proteome</keyword>
<evidence type="ECO:0000259" key="3">
    <source>
        <dbReference type="Pfam" id="PF07521"/>
    </source>
</evidence>
<feature type="domain" description="Cleavage and polyadenylation specificity factor 2 C-terminal" evidence="4">
    <location>
        <begin position="205"/>
        <end position="366"/>
    </location>
</feature>
<dbReference type="Proteomes" id="UP000566819">
    <property type="component" value="Unassembled WGS sequence"/>
</dbReference>
<dbReference type="Pfam" id="PF13299">
    <property type="entry name" value="CPSF100_C"/>
    <property type="match status" value="1"/>
</dbReference>
<gene>
    <name evidence="5" type="ORF">G7Y89_g6730</name>
</gene>
<dbReference type="OrthoDB" id="64353at2759"/>
<reference evidence="5 6" key="1">
    <citation type="submission" date="2020-03" db="EMBL/GenBank/DDBJ databases">
        <title>Draft Genome Sequence of Cudoniella acicularis.</title>
        <authorList>
            <person name="Buettner E."/>
            <person name="Kellner H."/>
        </authorList>
    </citation>
    <scope>NUCLEOTIDE SEQUENCE [LARGE SCALE GENOMIC DNA]</scope>
    <source>
        <strain evidence="5 6">DSM 108380</strain>
    </source>
</reference>
<dbReference type="InterPro" id="IPR025069">
    <property type="entry name" value="Cpsf2_C"/>
</dbReference>
<feature type="domain" description="Zn-dependent metallo-hydrolase RNA specificity" evidence="3">
    <location>
        <begin position="119"/>
        <end position="179"/>
    </location>
</feature>
<dbReference type="InterPro" id="IPR011108">
    <property type="entry name" value="RMMBL"/>
</dbReference>
<accession>A0A8H4W2R2</accession>
<evidence type="ECO:0000313" key="5">
    <source>
        <dbReference type="EMBL" id="KAF4631406.1"/>
    </source>
</evidence>
<name>A0A8H4W2R2_9HELO</name>
<comment type="caution">
    <text evidence="5">The sequence shown here is derived from an EMBL/GenBank/DDBJ whole genome shotgun (WGS) entry which is preliminary data.</text>
</comment>
<sequence length="372" mass="40896">MFPIAIRRKRNDDFGELIRPEDFLRAEERDEVDGQDLRHQPNKFDTKDTLGKKRKWDDIAVPGDRRLSNGGNKRQQIRQAGSPELGDLVPGVDDYEVFDDDVDEVTDPSRVIFSTETFSVNLRLAFVDFAGLHDKRSLQMLIPLIQPRKLIFVSGMKDETLNLASDCRKLLAANIGGVEESAVDVYTPEVGVRVNASVDTNAWAVKLTDALVKRLRWQNVKGLGIVTLTGRLEASALQTPEMDEGIIKEQKMIKGEAEPVHDAVAEPSQVEPPTLDVLPSSMASATRSVAQPLHVGDLRLADLRKIMQASGHTAEFKGEGTLLIDASVIVRKTGTGRIEIEGTGILGMPQQESTFYAVKSKIYEGLAVVAGG</sequence>
<dbReference type="Pfam" id="PF07521">
    <property type="entry name" value="RMMBL"/>
    <property type="match status" value="1"/>
</dbReference>
<dbReference type="AlphaFoldDB" id="A0A8H4W2R2"/>
<comment type="similarity">
    <text evidence="1">Belongs to the metallo-beta-lactamase superfamily. RNA-metabolizing metallo-beta-lactamase-like family. CPSF2/YSH1 subfamily.</text>
</comment>
<feature type="compositionally biased region" description="Polar residues" evidence="2">
    <location>
        <begin position="69"/>
        <end position="79"/>
    </location>
</feature>
<feature type="compositionally biased region" description="Basic and acidic residues" evidence="2">
    <location>
        <begin position="35"/>
        <end position="67"/>
    </location>
</feature>
<evidence type="ECO:0000259" key="4">
    <source>
        <dbReference type="Pfam" id="PF13299"/>
    </source>
</evidence>